<dbReference type="SMART" id="SM00857">
    <property type="entry name" value="Resolvase"/>
    <property type="match status" value="1"/>
</dbReference>
<organism evidence="3 4">
    <name type="scientific">Gaiella occulta</name>
    <dbReference type="NCBI Taxonomy" id="1002870"/>
    <lineage>
        <taxon>Bacteria</taxon>
        <taxon>Bacillati</taxon>
        <taxon>Actinomycetota</taxon>
        <taxon>Thermoleophilia</taxon>
        <taxon>Gaiellales</taxon>
        <taxon>Gaiellaceae</taxon>
        <taxon>Gaiella</taxon>
    </lineage>
</organism>
<evidence type="ECO:0000313" key="4">
    <source>
        <dbReference type="Proteomes" id="UP000254134"/>
    </source>
</evidence>
<dbReference type="Pfam" id="PF13408">
    <property type="entry name" value="Zn_ribbon_recom"/>
    <property type="match status" value="1"/>
</dbReference>
<reference evidence="3 4" key="1">
    <citation type="submission" date="2018-07" db="EMBL/GenBank/DDBJ databases">
        <title>High-quality-draft genome sequence of Gaiella occulta.</title>
        <authorList>
            <person name="Severino R."/>
            <person name="Froufe H.J.C."/>
            <person name="Rainey F.A."/>
            <person name="Barroso C."/>
            <person name="Albuquerque L."/>
            <person name="Lobo-Da-Cunha A."/>
            <person name="Da Costa M.S."/>
            <person name="Egas C."/>
        </authorList>
    </citation>
    <scope>NUCLEOTIDE SEQUENCE [LARGE SCALE GENOMIC DNA]</scope>
    <source>
        <strain evidence="3 4">F2-233</strain>
    </source>
</reference>
<dbReference type="InterPro" id="IPR011109">
    <property type="entry name" value="DNA_bind_recombinase_dom"/>
</dbReference>
<gene>
    <name evidence="3" type="ORF">Gocc_2062</name>
</gene>
<evidence type="ECO:0000259" key="2">
    <source>
        <dbReference type="PROSITE" id="PS51737"/>
    </source>
</evidence>
<dbReference type="CDD" id="cd00338">
    <property type="entry name" value="Ser_Recombinase"/>
    <property type="match status" value="1"/>
</dbReference>
<dbReference type="Gene3D" id="3.90.1750.20">
    <property type="entry name" value="Putative Large Serine Recombinase, Chain B, Domain 2"/>
    <property type="match status" value="1"/>
</dbReference>
<dbReference type="Pfam" id="PF00239">
    <property type="entry name" value="Resolvase"/>
    <property type="match status" value="1"/>
</dbReference>
<dbReference type="InterPro" id="IPR038109">
    <property type="entry name" value="DNA_bind_recomb_sf"/>
</dbReference>
<dbReference type="PANTHER" id="PTHR30461:SF23">
    <property type="entry name" value="DNA RECOMBINASE-RELATED"/>
    <property type="match status" value="1"/>
</dbReference>
<name>A0A7M2YWN5_9ACTN</name>
<feature type="domain" description="Recombinase" evidence="2">
    <location>
        <begin position="159"/>
        <end position="262"/>
    </location>
</feature>
<accession>A0A7M2YWN5</accession>
<feature type="domain" description="Resolvase/invertase-type recombinase catalytic" evidence="1">
    <location>
        <begin position="3"/>
        <end position="150"/>
    </location>
</feature>
<proteinExistence type="predicted"/>
<dbReference type="RefSeq" id="WP_114796473.1">
    <property type="nucleotide sequence ID" value="NZ_QQZY01000004.1"/>
</dbReference>
<dbReference type="InterPro" id="IPR050639">
    <property type="entry name" value="SSR_resolvase"/>
</dbReference>
<dbReference type="Proteomes" id="UP000254134">
    <property type="component" value="Unassembled WGS sequence"/>
</dbReference>
<comment type="caution">
    <text evidence="3">The sequence shown here is derived from an EMBL/GenBank/DDBJ whole genome shotgun (WGS) entry which is preliminary data.</text>
</comment>
<dbReference type="SUPFAM" id="SSF53041">
    <property type="entry name" value="Resolvase-like"/>
    <property type="match status" value="1"/>
</dbReference>
<dbReference type="GO" id="GO:0003677">
    <property type="term" value="F:DNA binding"/>
    <property type="evidence" value="ECO:0007669"/>
    <property type="project" value="InterPro"/>
</dbReference>
<dbReference type="InterPro" id="IPR025827">
    <property type="entry name" value="Zn_ribbon_recom_dom"/>
</dbReference>
<sequence length="461" mass="51449">MIRAGIYARISSDREGDNLAIGRQLADCEELAGKRGWEVVERYVDSDLSAWSGKVRPEYRRLLEEIEARLIDAVVVYHADRLHRHPKELEEFIDLCQRTETKLATVSGDLDLSTHEGQLMARITGAVAKKSSDDMSRRIRRKHQDIALAGRPSGGGTRPFGYESDHRTARPAEAAVIRECAARALAGDSLRSICIDLNDREVGTVQGKRWSPQTLRRMLMSARISGQREHHGEIVAAGDWDAIITPVETHRLRAKLGDPDRRTNRSARRYLLARLLRCGHCEMKLLARPRDDGSRRYVCASGPSGGCGKTTIVADALELFIVDAVLHRLDSPELAAALNGRQDDPEGAGWQAEIEQAQEQLDELAAMWGSNEISRSEWLKARATIQQRQDTARKRLAALNRTSVLSEHLGNAVGLRERWAGLTLTRQQQIVAAVLDHVVVGPGRRGFNKFDPARLDPVWRA</sequence>
<dbReference type="AlphaFoldDB" id="A0A7M2YWN5"/>
<dbReference type="PROSITE" id="PS51737">
    <property type="entry name" value="RECOMBINASE_DNA_BIND"/>
    <property type="match status" value="1"/>
</dbReference>
<keyword evidence="4" id="KW-1185">Reference proteome</keyword>
<evidence type="ECO:0000313" key="3">
    <source>
        <dbReference type="EMBL" id="RDI74486.1"/>
    </source>
</evidence>
<reference evidence="4" key="2">
    <citation type="journal article" date="2019" name="MicrobiologyOpen">
        <title>High-quality draft genome sequence of Gaiella occulta isolated from a 150 meter deep mineral water borehole and comparison with the genome sequences of other deep-branching lineages of the phylum Actinobacteria.</title>
        <authorList>
            <person name="Severino R."/>
            <person name="Froufe H.J.C."/>
            <person name="Barroso C."/>
            <person name="Albuquerque L."/>
            <person name="Lobo-da-Cunha A."/>
            <person name="da Costa M.S."/>
            <person name="Egas C."/>
        </authorList>
    </citation>
    <scope>NUCLEOTIDE SEQUENCE [LARGE SCALE GENOMIC DNA]</scope>
    <source>
        <strain evidence="4">F2-233</strain>
    </source>
</reference>
<dbReference type="PANTHER" id="PTHR30461">
    <property type="entry name" value="DNA-INVERTASE FROM LAMBDOID PROPHAGE"/>
    <property type="match status" value="1"/>
</dbReference>
<dbReference type="Pfam" id="PF07508">
    <property type="entry name" value="Recombinase"/>
    <property type="match status" value="1"/>
</dbReference>
<dbReference type="OrthoDB" id="4500247at2"/>
<dbReference type="InterPro" id="IPR036162">
    <property type="entry name" value="Resolvase-like_N_sf"/>
</dbReference>
<dbReference type="EMBL" id="QQZY01000004">
    <property type="protein sequence ID" value="RDI74486.1"/>
    <property type="molecule type" value="Genomic_DNA"/>
</dbReference>
<protein>
    <submittedName>
        <fullName evidence="3">Resolvase</fullName>
    </submittedName>
</protein>
<dbReference type="InterPro" id="IPR006119">
    <property type="entry name" value="Resolv_N"/>
</dbReference>
<dbReference type="PROSITE" id="PS51736">
    <property type="entry name" value="RECOMBINASES_3"/>
    <property type="match status" value="1"/>
</dbReference>
<evidence type="ECO:0000259" key="1">
    <source>
        <dbReference type="PROSITE" id="PS51736"/>
    </source>
</evidence>
<dbReference type="Gene3D" id="3.40.50.1390">
    <property type="entry name" value="Resolvase, N-terminal catalytic domain"/>
    <property type="match status" value="1"/>
</dbReference>
<dbReference type="GO" id="GO:0000150">
    <property type="term" value="F:DNA strand exchange activity"/>
    <property type="evidence" value="ECO:0007669"/>
    <property type="project" value="InterPro"/>
</dbReference>